<keyword evidence="2" id="KW-1185">Reference proteome</keyword>
<dbReference type="Proteomes" id="UP000237271">
    <property type="component" value="Unassembled WGS sequence"/>
</dbReference>
<organism evidence="1 2">
    <name type="scientific">Phytophthora palmivora</name>
    <dbReference type="NCBI Taxonomy" id="4796"/>
    <lineage>
        <taxon>Eukaryota</taxon>
        <taxon>Sar</taxon>
        <taxon>Stramenopiles</taxon>
        <taxon>Oomycota</taxon>
        <taxon>Peronosporomycetes</taxon>
        <taxon>Peronosporales</taxon>
        <taxon>Peronosporaceae</taxon>
        <taxon>Phytophthora</taxon>
    </lineage>
</organism>
<reference evidence="1 2" key="1">
    <citation type="journal article" date="2017" name="Genome Biol. Evol.">
        <title>Phytophthora megakarya and P. palmivora, closely related causal agents of cacao black pod rot, underwent increases in genome sizes and gene numbers by different mechanisms.</title>
        <authorList>
            <person name="Ali S.S."/>
            <person name="Shao J."/>
            <person name="Lary D.J."/>
            <person name="Kronmiller B."/>
            <person name="Shen D."/>
            <person name="Strem M.D."/>
            <person name="Amoako-Attah I."/>
            <person name="Akrofi A.Y."/>
            <person name="Begoude B.A."/>
            <person name="Ten Hoopen G.M."/>
            <person name="Coulibaly K."/>
            <person name="Kebe B.I."/>
            <person name="Melnick R.L."/>
            <person name="Guiltinan M.J."/>
            <person name="Tyler B.M."/>
            <person name="Meinhardt L.W."/>
            <person name="Bailey B.A."/>
        </authorList>
    </citation>
    <scope>NUCLEOTIDE SEQUENCE [LARGE SCALE GENOMIC DNA]</scope>
    <source>
        <strain evidence="2">sbr112.9</strain>
    </source>
</reference>
<proteinExistence type="predicted"/>
<gene>
    <name evidence="1" type="ORF">PHPALM_17017</name>
</gene>
<sequence length="92" mass="10246">MWMNWVIIETMDENTGVGHQPEATVVVLNFLDEMPEKPVITRQRLGVGVINTGQELGQSYRTCSSTTQSSKMNLVTYRGNSSRSTISGLHET</sequence>
<evidence type="ECO:0000313" key="1">
    <source>
        <dbReference type="EMBL" id="POM67039.1"/>
    </source>
</evidence>
<accession>A0A2P4XNG5</accession>
<evidence type="ECO:0000313" key="2">
    <source>
        <dbReference type="Proteomes" id="UP000237271"/>
    </source>
</evidence>
<comment type="caution">
    <text evidence="1">The sequence shown here is derived from an EMBL/GenBank/DDBJ whole genome shotgun (WGS) entry which is preliminary data.</text>
</comment>
<dbReference type="EMBL" id="NCKW01009484">
    <property type="protein sequence ID" value="POM67039.1"/>
    <property type="molecule type" value="Genomic_DNA"/>
</dbReference>
<protein>
    <submittedName>
        <fullName evidence="1">Uncharacterized protein</fullName>
    </submittedName>
</protein>
<name>A0A2P4XNG5_9STRA</name>
<dbReference type="AlphaFoldDB" id="A0A2P4XNG5"/>